<accession>A0A0F9J406</accession>
<gene>
    <name evidence="1" type="ORF">LCGC14_1870150</name>
</gene>
<feature type="non-terminal residue" evidence="1">
    <location>
        <position position="1"/>
    </location>
</feature>
<sequence>LSNKITTQTATGNIGSICQLFLTEPDITDNLNGDITMAATIHIHDAPTEGVTNAALYVGTGNLILNGAGISDFRTGVTDGDYIQFLAIDDDGAAGATLEVARMFSANDPYLSMGGSQEFKFYNSGVADFGAIQSDIYTVAWTDYGATSTVVGWSGTPTKNIYYKKVGNLVFVNFYISGTSDDTMATFTLPYTSVNDTSARVYTSIRFKDNNVQSTVSGQMYLAPNSATAALYTDWAAEVWTPANTKEVMGQFWFEAQ</sequence>
<reference evidence="1" key="1">
    <citation type="journal article" date="2015" name="Nature">
        <title>Complex archaea that bridge the gap between prokaryotes and eukaryotes.</title>
        <authorList>
            <person name="Spang A."/>
            <person name="Saw J.H."/>
            <person name="Jorgensen S.L."/>
            <person name="Zaremba-Niedzwiedzka K."/>
            <person name="Martijn J."/>
            <person name="Lind A.E."/>
            <person name="van Eijk R."/>
            <person name="Schleper C."/>
            <person name="Guy L."/>
            <person name="Ettema T.J."/>
        </authorList>
    </citation>
    <scope>NUCLEOTIDE SEQUENCE</scope>
</reference>
<evidence type="ECO:0000313" key="1">
    <source>
        <dbReference type="EMBL" id="KKL93897.1"/>
    </source>
</evidence>
<dbReference type="EMBL" id="LAZR01019071">
    <property type="protein sequence ID" value="KKL93897.1"/>
    <property type="molecule type" value="Genomic_DNA"/>
</dbReference>
<comment type="caution">
    <text evidence="1">The sequence shown here is derived from an EMBL/GenBank/DDBJ whole genome shotgun (WGS) entry which is preliminary data.</text>
</comment>
<proteinExistence type="predicted"/>
<name>A0A0F9J406_9ZZZZ</name>
<protein>
    <submittedName>
        <fullName evidence="1">Uncharacterized protein</fullName>
    </submittedName>
</protein>
<dbReference type="AlphaFoldDB" id="A0A0F9J406"/>
<organism evidence="1">
    <name type="scientific">marine sediment metagenome</name>
    <dbReference type="NCBI Taxonomy" id="412755"/>
    <lineage>
        <taxon>unclassified sequences</taxon>
        <taxon>metagenomes</taxon>
        <taxon>ecological metagenomes</taxon>
    </lineage>
</organism>